<keyword evidence="12" id="KW-1185">Reference proteome</keyword>
<dbReference type="OrthoDB" id="5967898at2759"/>
<evidence type="ECO:0000256" key="2">
    <source>
        <dbReference type="ARBA" id="ARBA00022475"/>
    </source>
</evidence>
<dbReference type="Pfam" id="PF00001">
    <property type="entry name" value="7tm_1"/>
    <property type="match status" value="1"/>
</dbReference>
<comment type="subcellular location">
    <subcellularLocation>
        <location evidence="1">Cell membrane</location>
        <topology evidence="1">Multi-pass membrane protein</topology>
    </subcellularLocation>
</comment>
<evidence type="ECO:0000259" key="10">
    <source>
        <dbReference type="PROSITE" id="PS50262"/>
    </source>
</evidence>
<keyword evidence="6" id="KW-0807">Transducer</keyword>
<reference evidence="11" key="1">
    <citation type="submission" date="2025-08" db="UniProtKB">
        <authorList>
            <consortium name="Ensembl"/>
        </authorList>
    </citation>
    <scope>IDENTIFICATION</scope>
</reference>
<evidence type="ECO:0000256" key="1">
    <source>
        <dbReference type="ARBA" id="ARBA00004651"/>
    </source>
</evidence>
<dbReference type="Proteomes" id="UP000694569">
    <property type="component" value="Unplaced"/>
</dbReference>
<organism evidence="11 12">
    <name type="scientific">Leptobrachium leishanense</name>
    <name type="common">Leishan spiny toad</name>
    <dbReference type="NCBI Taxonomy" id="445787"/>
    <lineage>
        <taxon>Eukaryota</taxon>
        <taxon>Metazoa</taxon>
        <taxon>Chordata</taxon>
        <taxon>Craniata</taxon>
        <taxon>Vertebrata</taxon>
        <taxon>Euteleostomi</taxon>
        <taxon>Amphibia</taxon>
        <taxon>Batrachia</taxon>
        <taxon>Anura</taxon>
        <taxon>Pelobatoidea</taxon>
        <taxon>Megophryidae</taxon>
        <taxon>Leptobrachium</taxon>
    </lineage>
</organism>
<protein>
    <recommendedName>
        <fullName evidence="10">G-protein coupled receptors family 1 profile domain-containing protein</fullName>
    </recommendedName>
</protein>
<dbReference type="Ensembl" id="ENSLLET00000027234.1">
    <property type="protein sequence ID" value="ENSLLEP00000026229.1"/>
    <property type="gene ID" value="ENSLLEG00000016628.1"/>
</dbReference>
<keyword evidence="4" id="KW-0552">Olfaction</keyword>
<feature type="domain" description="G-protein coupled receptors family 1 profile" evidence="10">
    <location>
        <begin position="41"/>
        <end position="81"/>
    </location>
</feature>
<evidence type="ECO:0000256" key="7">
    <source>
        <dbReference type="ARBA" id="ARBA00023136"/>
    </source>
</evidence>
<evidence type="ECO:0000256" key="8">
    <source>
        <dbReference type="ARBA" id="ARBA00023170"/>
    </source>
</evidence>
<keyword evidence="7 9" id="KW-0472">Membrane</keyword>
<keyword evidence="5 9" id="KW-1133">Transmembrane helix</keyword>
<evidence type="ECO:0000256" key="6">
    <source>
        <dbReference type="ARBA" id="ARBA00023040"/>
    </source>
</evidence>
<dbReference type="InterPro" id="IPR000276">
    <property type="entry name" value="GPCR_Rhodpsn"/>
</dbReference>
<dbReference type="GO" id="GO:0004930">
    <property type="term" value="F:G protein-coupled receptor activity"/>
    <property type="evidence" value="ECO:0007669"/>
    <property type="project" value="UniProtKB-KW"/>
</dbReference>
<dbReference type="GeneTree" id="ENSGT01140000282496"/>
<keyword evidence="8" id="KW-0675">Receptor</keyword>
<keyword evidence="3 9" id="KW-0812">Transmembrane</keyword>
<reference evidence="11" key="2">
    <citation type="submission" date="2025-09" db="UniProtKB">
        <authorList>
            <consortium name="Ensembl"/>
        </authorList>
    </citation>
    <scope>IDENTIFICATION</scope>
</reference>
<dbReference type="GO" id="GO:0005886">
    <property type="term" value="C:plasma membrane"/>
    <property type="evidence" value="ECO:0007669"/>
    <property type="project" value="UniProtKB-SubCell"/>
</dbReference>
<proteinExistence type="predicted"/>
<sequence length="81" mass="9171">MSSINHTSVTYFIIKGISDVPQLQALMFLLVLLIYLLTLGGNLTILLLVCRDSHLHTPMYFFLCNLSILDMFTGCPSLHHF</sequence>
<evidence type="ECO:0000313" key="11">
    <source>
        <dbReference type="Ensembl" id="ENSLLEP00000026229.1"/>
    </source>
</evidence>
<dbReference type="GO" id="GO:0007608">
    <property type="term" value="P:sensory perception of smell"/>
    <property type="evidence" value="ECO:0007669"/>
    <property type="project" value="UniProtKB-KW"/>
</dbReference>
<name>A0A8C5PQX2_9ANUR</name>
<evidence type="ECO:0000256" key="5">
    <source>
        <dbReference type="ARBA" id="ARBA00022989"/>
    </source>
</evidence>
<evidence type="ECO:0000313" key="12">
    <source>
        <dbReference type="Proteomes" id="UP000694569"/>
    </source>
</evidence>
<accession>A0A8C5PQX2</accession>
<dbReference type="SUPFAM" id="SSF81321">
    <property type="entry name" value="Family A G protein-coupled receptor-like"/>
    <property type="match status" value="1"/>
</dbReference>
<dbReference type="PROSITE" id="PS50262">
    <property type="entry name" value="G_PROTEIN_RECEP_F1_2"/>
    <property type="match status" value="1"/>
</dbReference>
<evidence type="ECO:0000256" key="3">
    <source>
        <dbReference type="ARBA" id="ARBA00022692"/>
    </source>
</evidence>
<dbReference type="Gene3D" id="1.20.1070.10">
    <property type="entry name" value="Rhodopsin 7-helix transmembrane proteins"/>
    <property type="match status" value="1"/>
</dbReference>
<dbReference type="PANTHER" id="PTHR26452">
    <property type="entry name" value="OLFACTORY RECEPTOR"/>
    <property type="match status" value="1"/>
</dbReference>
<keyword evidence="6" id="KW-0297">G-protein coupled receptor</keyword>
<evidence type="ECO:0000256" key="9">
    <source>
        <dbReference type="SAM" id="Phobius"/>
    </source>
</evidence>
<dbReference type="AlphaFoldDB" id="A0A8C5PQX2"/>
<dbReference type="InterPro" id="IPR017452">
    <property type="entry name" value="GPCR_Rhodpsn_7TM"/>
</dbReference>
<dbReference type="InterPro" id="IPR050516">
    <property type="entry name" value="Olfactory_GPCR"/>
</dbReference>
<keyword evidence="4" id="KW-0716">Sensory transduction</keyword>
<keyword evidence="2" id="KW-1003">Cell membrane</keyword>
<feature type="transmembrane region" description="Helical" evidence="9">
    <location>
        <begin position="25"/>
        <end position="48"/>
    </location>
</feature>
<evidence type="ECO:0000256" key="4">
    <source>
        <dbReference type="ARBA" id="ARBA00022725"/>
    </source>
</evidence>